<dbReference type="EMBL" id="WAEL01000001">
    <property type="protein sequence ID" value="NID09412.1"/>
    <property type="molecule type" value="Genomic_DNA"/>
</dbReference>
<evidence type="ECO:0000313" key="2">
    <source>
        <dbReference type="Proteomes" id="UP000606008"/>
    </source>
</evidence>
<dbReference type="Proteomes" id="UP000606008">
    <property type="component" value="Unassembled WGS sequence"/>
</dbReference>
<sequence length="353" mass="41509">MTTINSISGGKTSCMMSLEFPANVDLFALVEQQSSIYKPESRWWKSEAQQQAFAWVRQFRSGFWCTAEDDNTLICLHEVSKLLHSRSTHINYGGDSCGLVITAAGNFSGLTNPHGKKASLFDDFDTLISQRNYLPNARKRLCTQFLKVENIYHWCAWNYPSEHIQMRIGFRADEIERTIRLYFKQVPIKHRKPNPDYDLTTSFKRWRLPTYLVRWWEIFDVEDMVRQGILIEKPTPFNVVCGIDYRTPEFPFIEHGITQSEVVRYWRGRYDRFPFPEISNCVGCFHHRVEQLQKQWTNPENWGKMEWYAREEERTGKLFGKNHSYREISKMPVQQAIDFNSSWTSCDSGGCTD</sequence>
<protein>
    <submittedName>
        <fullName evidence="1">Uncharacterized protein</fullName>
    </submittedName>
</protein>
<reference evidence="2" key="2">
    <citation type="submission" date="2023-07" db="EMBL/GenBank/DDBJ databases">
        <authorList>
            <person name="Jung D.-H."/>
        </authorList>
    </citation>
    <scope>NUCLEOTIDE SEQUENCE [LARGE SCALE GENOMIC DNA]</scope>
    <source>
        <strain evidence="2">JA-25</strain>
    </source>
</reference>
<gene>
    <name evidence="1" type="ORF">F7231_04455</name>
</gene>
<proteinExistence type="predicted"/>
<name>A0ABX0QE93_9BACT</name>
<evidence type="ECO:0000313" key="1">
    <source>
        <dbReference type="EMBL" id="NID09412.1"/>
    </source>
</evidence>
<keyword evidence="2" id="KW-1185">Reference proteome</keyword>
<reference evidence="2" key="1">
    <citation type="submission" date="2019-09" db="EMBL/GenBank/DDBJ databases">
        <authorList>
            <person name="Jung D.-H."/>
        </authorList>
    </citation>
    <scope>NUCLEOTIDE SEQUENCE [LARGE SCALE GENOMIC DNA]</scope>
    <source>
        <strain evidence="2">JA-25</strain>
    </source>
</reference>
<dbReference type="RefSeq" id="WP_166691043.1">
    <property type="nucleotide sequence ID" value="NZ_WAEL01000001.1"/>
</dbReference>
<accession>A0ABX0QE93</accession>
<comment type="caution">
    <text evidence="1">The sequence shown here is derived from an EMBL/GenBank/DDBJ whole genome shotgun (WGS) entry which is preliminary data.</text>
</comment>
<organism evidence="1 2">
    <name type="scientific">Fibrivirga algicola</name>
    <dbReference type="NCBI Taxonomy" id="2950420"/>
    <lineage>
        <taxon>Bacteria</taxon>
        <taxon>Pseudomonadati</taxon>
        <taxon>Bacteroidota</taxon>
        <taxon>Cytophagia</taxon>
        <taxon>Cytophagales</taxon>
        <taxon>Spirosomataceae</taxon>
        <taxon>Fibrivirga</taxon>
    </lineage>
</organism>